<evidence type="ECO:0000259" key="1">
    <source>
        <dbReference type="Pfam" id="PF04851"/>
    </source>
</evidence>
<dbReference type="PANTHER" id="PTHR47396:SF1">
    <property type="entry name" value="ATP-DEPENDENT HELICASE IRC3-RELATED"/>
    <property type="match status" value="1"/>
</dbReference>
<gene>
    <name evidence="3" type="ORF">KCMC57_30330</name>
</gene>
<dbReference type="GO" id="GO:0004386">
    <property type="term" value="F:helicase activity"/>
    <property type="evidence" value="ECO:0007669"/>
    <property type="project" value="UniProtKB-KW"/>
</dbReference>
<reference evidence="3" key="1">
    <citation type="submission" date="2024-07" db="EMBL/GenBank/DDBJ databases">
        <title>Complete genome sequences of cellulolytic bacteria, Kitasatospora sp. CMC57 and Streptomyces sp. CMC78, isolated from Japanese agricultural soil.</title>
        <authorList>
            <person name="Hashimoto T."/>
            <person name="Ito M."/>
            <person name="Iwamoto M."/>
            <person name="Fukahori D."/>
            <person name="Shoda T."/>
            <person name="Sakoda M."/>
            <person name="Morohoshi T."/>
            <person name="Mitsuboshi M."/>
            <person name="Nishizawa T."/>
        </authorList>
    </citation>
    <scope>NUCLEOTIDE SEQUENCE</scope>
    <source>
        <strain evidence="3">CMC57</strain>
    </source>
</reference>
<evidence type="ECO:0000259" key="2">
    <source>
        <dbReference type="Pfam" id="PF19778"/>
    </source>
</evidence>
<dbReference type="GO" id="GO:0005524">
    <property type="term" value="F:ATP binding"/>
    <property type="evidence" value="ECO:0007669"/>
    <property type="project" value="InterPro"/>
</dbReference>
<protein>
    <submittedName>
        <fullName evidence="3">DEAD/DEAH box helicase family protein</fullName>
    </submittedName>
</protein>
<dbReference type="Pfam" id="PF04851">
    <property type="entry name" value="ResIII"/>
    <property type="match status" value="1"/>
</dbReference>
<keyword evidence="3" id="KW-0067">ATP-binding</keyword>
<keyword evidence="3" id="KW-0378">Hydrolase</keyword>
<feature type="domain" description="Helicase/UvrB N-terminal" evidence="1">
    <location>
        <begin position="14"/>
        <end position="220"/>
    </location>
</feature>
<keyword evidence="3" id="KW-0547">Nucleotide-binding</keyword>
<dbReference type="GO" id="GO:0005829">
    <property type="term" value="C:cytosol"/>
    <property type="evidence" value="ECO:0007669"/>
    <property type="project" value="TreeGrafter"/>
</dbReference>
<dbReference type="GO" id="GO:0015668">
    <property type="term" value="F:type III site-specific deoxyribonuclease activity"/>
    <property type="evidence" value="ECO:0007669"/>
    <property type="project" value="InterPro"/>
</dbReference>
<accession>A0AB33K1L4</accession>
<dbReference type="InterPro" id="IPR050742">
    <property type="entry name" value="Helicase_Restrict-Modif_Enz"/>
</dbReference>
<keyword evidence="3" id="KW-0347">Helicase</keyword>
<feature type="domain" description="Type III restriction enzyme C-terminal endonuclease" evidence="2">
    <location>
        <begin position="874"/>
        <end position="977"/>
    </location>
</feature>
<dbReference type="Gene3D" id="3.40.50.300">
    <property type="entry name" value="P-loop containing nucleotide triphosphate hydrolases"/>
    <property type="match status" value="2"/>
</dbReference>
<dbReference type="SUPFAM" id="SSF52540">
    <property type="entry name" value="P-loop containing nucleoside triphosphate hydrolases"/>
    <property type="match status" value="2"/>
</dbReference>
<evidence type="ECO:0000313" key="3">
    <source>
        <dbReference type="EMBL" id="BFP46665.1"/>
    </source>
</evidence>
<sequence>MKTPKLHFSAELPHQQKAIEAVCDVFHGQETGHGLFTVSDPAADLFTPAAGVGNRLTLFPDQVGENLRAVQLRNGLAPSRNPDLDDLNVTIEMETGTGKTYVYLRTIYELNRRYGFTKFVIVVPSIAIKEGVHKSLQIMEEHFKALYDGTPLHYFTYDSSQLGQVRNFAYSSGIEVMIVTAAAINKQATARIYQDSEQTGGEAPIDLIRQTRPILIVDEPQSVDGGPQGRGKQALGAMHPLFTLRYSATHVDKYDMVYKLDAVDAYQEGLVKQIEVAGGSVENAHSRPYVRLEAISKKRNDFSARVEVDEAAPGGGIRRVVKTVQHGDLLEQVTRRGIYGSLQVGEISKAKGSEFLQLFGGGVDKYLQIGEAYGDIPQLEKARHLIRKTVREHLDKELKLRPKGIKVLSLFFIERVDRYRTYGSNGEPVKGDYARIFEKEYRELKNHPKYATLLSEVDLDSEAQDVHNGYFAQDKKGTWKDVSEGAGQDGADAERAYDLIMKEKEKLLSLETPLKFIFSHSALREGWDNPNVFQICSLREMGTERQRRQTIGRGLRLAVNQDGERVQGFDVNTLTVVATESYEQFATELQTEIESDSKITFGRVESHQFANLPSADGSGEPIGFEASQRLYKHLRVEGYLDANGQIDGERLTQAIEGEAFELPAEFEPLAARIAAVLEKRAKGMKINDRDQRHTVKVRKQVFESDEFRELWERIKHQTTYRVDFDVDKLIKDCVSGLREARQVPPARMRFSKAKVVIGEGGLETTDESTSSPETVDQGEIPLPDILSELADRTQLTRRSIQRILVDSGRLDSFHKNPQEFIDVAAEVITTRKREALVNGVKYVKLGDSAFYAQELFAEEELHGYFGKNLIDAKRSVYEEVRYDSETERKFVEDLEKADDVKVYAKLPSWFKISTPLGSYNPDWAIVRETPDGQQHLYLVIETKSTLQEGLLRPEEAGKIRCGHEHFKALKTGVIFAQSDSWHSVPSST</sequence>
<dbReference type="PANTHER" id="PTHR47396">
    <property type="entry name" value="TYPE I RESTRICTION ENZYME ECOKI R PROTEIN"/>
    <property type="match status" value="1"/>
</dbReference>
<dbReference type="InterPro" id="IPR027417">
    <property type="entry name" value="P-loop_NTPase"/>
</dbReference>
<organism evidence="3">
    <name type="scientific">Kitasatospora sp. CMC57</name>
    <dbReference type="NCBI Taxonomy" id="3231513"/>
    <lineage>
        <taxon>Bacteria</taxon>
        <taxon>Bacillati</taxon>
        <taxon>Actinomycetota</taxon>
        <taxon>Actinomycetes</taxon>
        <taxon>Kitasatosporales</taxon>
        <taxon>Streptomycetaceae</taxon>
        <taxon>Kitasatospora</taxon>
    </lineage>
</organism>
<dbReference type="RefSeq" id="WP_407989062.1">
    <property type="nucleotide sequence ID" value="NZ_AP035881.2"/>
</dbReference>
<name>A0AB33K1L4_9ACTN</name>
<dbReference type="Pfam" id="PF19778">
    <property type="entry name" value="RE_endonuc"/>
    <property type="match status" value="1"/>
</dbReference>
<dbReference type="GO" id="GO:0003677">
    <property type="term" value="F:DNA binding"/>
    <property type="evidence" value="ECO:0007669"/>
    <property type="project" value="InterPro"/>
</dbReference>
<dbReference type="InterPro" id="IPR045572">
    <property type="entry name" value="RE_endonuc_C"/>
</dbReference>
<dbReference type="AlphaFoldDB" id="A0AB33K1L4"/>
<dbReference type="InterPro" id="IPR006935">
    <property type="entry name" value="Helicase/UvrB_N"/>
</dbReference>
<dbReference type="EMBL" id="AP035881">
    <property type="protein sequence ID" value="BFP46665.1"/>
    <property type="molecule type" value="Genomic_DNA"/>
</dbReference>
<proteinExistence type="predicted"/>